<dbReference type="AlphaFoldDB" id="Q8TT32"/>
<gene>
    <name evidence="2" type="ordered locus">MA_0607</name>
</gene>
<dbReference type="RefSeq" id="WP_011020656.1">
    <property type="nucleotide sequence ID" value="NC_003552.1"/>
</dbReference>
<feature type="compositionally biased region" description="Basic and acidic residues" evidence="1">
    <location>
        <begin position="33"/>
        <end position="51"/>
    </location>
</feature>
<name>Q8TT32_METAC</name>
<dbReference type="EnsemblBacteria" id="AAM04051">
    <property type="protein sequence ID" value="AAM04051"/>
    <property type="gene ID" value="MA_0607"/>
</dbReference>
<dbReference type="EMBL" id="AE010299">
    <property type="protein sequence ID" value="AAM04051.1"/>
    <property type="molecule type" value="Genomic_DNA"/>
</dbReference>
<sequence length="72" mass="8598">MAAVCQPDYKLHAGQQPNQERDVNRKLKKRDTQKRDTQKRDTQKRDTQKRDTQKKRYSKKEIRIVAESATIL</sequence>
<accession>Q8TT32</accession>
<dbReference type="GeneID" id="1472499"/>
<organism evidence="2 3">
    <name type="scientific">Methanosarcina acetivorans (strain ATCC 35395 / DSM 2834 / JCM 12185 / C2A)</name>
    <dbReference type="NCBI Taxonomy" id="188937"/>
    <lineage>
        <taxon>Archaea</taxon>
        <taxon>Methanobacteriati</taxon>
        <taxon>Methanobacteriota</taxon>
        <taxon>Stenosarchaea group</taxon>
        <taxon>Methanomicrobia</taxon>
        <taxon>Methanosarcinales</taxon>
        <taxon>Methanosarcinaceae</taxon>
        <taxon>Methanosarcina</taxon>
    </lineage>
</organism>
<dbReference type="HOGENOM" id="CLU_2712756_0_0_2"/>
<proteinExistence type="predicted"/>
<evidence type="ECO:0000256" key="1">
    <source>
        <dbReference type="SAM" id="MobiDB-lite"/>
    </source>
</evidence>
<dbReference type="KEGG" id="mac:MA_0607"/>
<evidence type="ECO:0000313" key="3">
    <source>
        <dbReference type="Proteomes" id="UP000002487"/>
    </source>
</evidence>
<dbReference type="Proteomes" id="UP000002487">
    <property type="component" value="Chromosome"/>
</dbReference>
<reference evidence="2 3" key="1">
    <citation type="journal article" date="2002" name="Genome Res.">
        <title>The genome of Methanosarcina acetivorans reveals extensive metabolic and physiological diversity.</title>
        <authorList>
            <person name="Galagan J.E."/>
            <person name="Nusbaum C."/>
            <person name="Roy A."/>
            <person name="Endrizzi M.G."/>
            <person name="Macdonald P."/>
            <person name="FitzHugh W."/>
            <person name="Calvo S."/>
            <person name="Engels R."/>
            <person name="Smirnov S."/>
            <person name="Atnoor D."/>
            <person name="Brown A."/>
            <person name="Allen N."/>
            <person name="Naylor J."/>
            <person name="Stange-Thomann N."/>
            <person name="DeArellano K."/>
            <person name="Johnson R."/>
            <person name="Linton L."/>
            <person name="McEwan P."/>
            <person name="McKernan K."/>
            <person name="Talamas J."/>
            <person name="Tirrell A."/>
            <person name="Ye W."/>
            <person name="Zimmer A."/>
            <person name="Barber R.D."/>
            <person name="Cann I."/>
            <person name="Graham D.E."/>
            <person name="Grahame D.A."/>
            <person name="Guss A."/>
            <person name="Hedderich R."/>
            <person name="Ingram-Smith C."/>
            <person name="Kuettner C.H."/>
            <person name="Krzycki J.A."/>
            <person name="Leigh J.A."/>
            <person name="Li W."/>
            <person name="Liu J."/>
            <person name="Mukhopadhyay B."/>
            <person name="Reeve J.N."/>
            <person name="Smith K."/>
            <person name="Springer T.A."/>
            <person name="Umayam L.A."/>
            <person name="White O."/>
            <person name="White R.H."/>
            <person name="de Macario E.C."/>
            <person name="Ferry J.G."/>
            <person name="Jarrell K.F."/>
            <person name="Jing H."/>
            <person name="Macario A.J.L."/>
            <person name="Paulsen I."/>
            <person name="Pritchett M."/>
            <person name="Sowers K.R."/>
            <person name="Swanson R.V."/>
            <person name="Zinder S.H."/>
            <person name="Lander E."/>
            <person name="Metcalf W.W."/>
            <person name="Birren B."/>
        </authorList>
    </citation>
    <scope>NUCLEOTIDE SEQUENCE [LARGE SCALE GENOMIC DNA]</scope>
    <source>
        <strain evidence="3">ATCC 35395 / DSM 2834 / JCM 12185 / C2A</strain>
    </source>
</reference>
<feature type="region of interest" description="Disordered" evidence="1">
    <location>
        <begin position="1"/>
        <end position="59"/>
    </location>
</feature>
<protein>
    <submittedName>
        <fullName evidence="2">Uncharacterized protein</fullName>
    </submittedName>
</protein>
<dbReference type="InParanoid" id="Q8TT32"/>
<evidence type="ECO:0000313" key="2">
    <source>
        <dbReference type="EMBL" id="AAM04051.1"/>
    </source>
</evidence>
<keyword evidence="3" id="KW-1185">Reference proteome</keyword>